<feature type="transmembrane region" description="Helical" evidence="6">
    <location>
        <begin position="192"/>
        <end position="211"/>
    </location>
</feature>
<organism evidence="8 9">
    <name type="scientific">Vreelandella titanicae</name>
    <dbReference type="NCBI Taxonomy" id="664683"/>
    <lineage>
        <taxon>Bacteria</taxon>
        <taxon>Pseudomonadati</taxon>
        <taxon>Pseudomonadota</taxon>
        <taxon>Gammaproteobacteria</taxon>
        <taxon>Oceanospirillales</taxon>
        <taxon>Halomonadaceae</taxon>
        <taxon>Vreelandella</taxon>
    </lineage>
</organism>
<evidence type="ECO:0000256" key="3">
    <source>
        <dbReference type="ARBA" id="ARBA00022692"/>
    </source>
</evidence>
<dbReference type="PANTHER" id="PTHR32322">
    <property type="entry name" value="INNER MEMBRANE TRANSPORTER"/>
    <property type="match status" value="1"/>
</dbReference>
<feature type="transmembrane region" description="Helical" evidence="6">
    <location>
        <begin position="280"/>
        <end position="296"/>
    </location>
</feature>
<reference evidence="8 9" key="1">
    <citation type="submission" date="2019-07" db="EMBL/GenBank/DDBJ databases">
        <title>Diversity of Bacteria from Kongsfjorden, Arctic.</title>
        <authorList>
            <person name="Yu Y."/>
        </authorList>
    </citation>
    <scope>NUCLEOTIDE SEQUENCE [LARGE SCALE GENOMIC DNA]</scope>
    <source>
        <strain evidence="8 9">SM1922</strain>
    </source>
</reference>
<comment type="caution">
    <text evidence="8">The sequence shown here is derived from an EMBL/GenBank/DDBJ whole genome shotgun (WGS) entry which is preliminary data.</text>
</comment>
<feature type="transmembrane region" description="Helical" evidence="6">
    <location>
        <begin position="257"/>
        <end position="274"/>
    </location>
</feature>
<dbReference type="RefSeq" id="WP_144810776.1">
    <property type="nucleotide sequence ID" value="NZ_VNFE01000003.1"/>
</dbReference>
<dbReference type="Pfam" id="PF00892">
    <property type="entry name" value="EamA"/>
    <property type="match status" value="2"/>
</dbReference>
<keyword evidence="5 6" id="KW-0472">Membrane</keyword>
<feature type="domain" description="EamA" evidence="7">
    <location>
        <begin position="22"/>
        <end position="150"/>
    </location>
</feature>
<dbReference type="PANTHER" id="PTHR32322:SF2">
    <property type="entry name" value="EAMA DOMAIN-CONTAINING PROTEIN"/>
    <property type="match status" value="1"/>
</dbReference>
<evidence type="ECO:0000256" key="4">
    <source>
        <dbReference type="ARBA" id="ARBA00022989"/>
    </source>
</evidence>
<feature type="domain" description="EamA" evidence="7">
    <location>
        <begin position="163"/>
        <end position="296"/>
    </location>
</feature>
<sequence length="297" mass="31841">MTSNTTTIPRFRPGVTALGLPLLFIVMWSSGYVAGKAALPFVGPYTMIFLRFASAALVLLMVAVATRAPWPRTWKEVGHIAVVGLLIQAMQFSGLYTGINLGVSAGVSALIVGTMPIFVALGASVFLSERIKQHQWVGLLIGLAGVVLVVSEKFSFGEATIGGYIAIFFALLGITLGTLYQKKFCTSMDLRTGGFIQLSVAATFAFVAAYTLEDLYFQVTPTFLFATSWMSLVNSIGAISVLYVMIRRGEASKVASLFYLIPGMTALMAFVILGETLHPLAMIGFAVTACGVYLNNR</sequence>
<keyword evidence="3 6" id="KW-0812">Transmembrane</keyword>
<dbReference type="InterPro" id="IPR037185">
    <property type="entry name" value="EmrE-like"/>
</dbReference>
<evidence type="ECO:0000256" key="1">
    <source>
        <dbReference type="ARBA" id="ARBA00004141"/>
    </source>
</evidence>
<gene>
    <name evidence="8" type="ORF">FQP89_09945</name>
</gene>
<dbReference type="GO" id="GO:0016020">
    <property type="term" value="C:membrane"/>
    <property type="evidence" value="ECO:0007669"/>
    <property type="project" value="UniProtKB-SubCell"/>
</dbReference>
<accession>A0A558J7Q2</accession>
<feature type="transmembrane region" description="Helical" evidence="6">
    <location>
        <begin position="45"/>
        <end position="65"/>
    </location>
</feature>
<evidence type="ECO:0000313" key="8">
    <source>
        <dbReference type="EMBL" id="TVU89670.1"/>
    </source>
</evidence>
<keyword evidence="4 6" id="KW-1133">Transmembrane helix</keyword>
<dbReference type="InterPro" id="IPR000620">
    <property type="entry name" value="EamA_dom"/>
</dbReference>
<dbReference type="EMBL" id="VNFE01000003">
    <property type="protein sequence ID" value="TVU89670.1"/>
    <property type="molecule type" value="Genomic_DNA"/>
</dbReference>
<dbReference type="Proteomes" id="UP000317288">
    <property type="component" value="Unassembled WGS sequence"/>
</dbReference>
<dbReference type="SUPFAM" id="SSF103481">
    <property type="entry name" value="Multidrug resistance efflux transporter EmrE"/>
    <property type="match status" value="2"/>
</dbReference>
<feature type="transmembrane region" description="Helical" evidence="6">
    <location>
        <begin position="105"/>
        <end position="127"/>
    </location>
</feature>
<evidence type="ECO:0000256" key="6">
    <source>
        <dbReference type="SAM" id="Phobius"/>
    </source>
</evidence>
<name>A0A558J7Q2_9GAMM</name>
<protein>
    <submittedName>
        <fullName evidence="8">DMT family transporter</fullName>
    </submittedName>
</protein>
<evidence type="ECO:0000256" key="5">
    <source>
        <dbReference type="ARBA" id="ARBA00023136"/>
    </source>
</evidence>
<feature type="transmembrane region" description="Helical" evidence="6">
    <location>
        <begin position="77"/>
        <end position="99"/>
    </location>
</feature>
<comment type="subcellular location">
    <subcellularLocation>
        <location evidence="1">Membrane</location>
        <topology evidence="1">Multi-pass membrane protein</topology>
    </subcellularLocation>
</comment>
<evidence type="ECO:0000256" key="2">
    <source>
        <dbReference type="ARBA" id="ARBA00007362"/>
    </source>
</evidence>
<feature type="transmembrane region" description="Helical" evidence="6">
    <location>
        <begin position="136"/>
        <end position="155"/>
    </location>
</feature>
<feature type="transmembrane region" description="Helical" evidence="6">
    <location>
        <begin position="161"/>
        <end position="180"/>
    </location>
</feature>
<comment type="similarity">
    <text evidence="2">Belongs to the EamA transporter family.</text>
</comment>
<proteinExistence type="inferred from homology"/>
<feature type="transmembrane region" description="Helical" evidence="6">
    <location>
        <begin position="223"/>
        <end position="245"/>
    </location>
</feature>
<dbReference type="InterPro" id="IPR050638">
    <property type="entry name" value="AA-Vitamin_Transporters"/>
</dbReference>
<dbReference type="AlphaFoldDB" id="A0A558J7Q2"/>
<evidence type="ECO:0000259" key="7">
    <source>
        <dbReference type="Pfam" id="PF00892"/>
    </source>
</evidence>
<evidence type="ECO:0000313" key="9">
    <source>
        <dbReference type="Proteomes" id="UP000317288"/>
    </source>
</evidence>